<accession>A0A543KST3</accession>
<evidence type="ECO:0000313" key="1">
    <source>
        <dbReference type="EMBL" id="TQM98134.1"/>
    </source>
</evidence>
<protein>
    <submittedName>
        <fullName evidence="1">Putative amidase-like protein</fullName>
    </submittedName>
</protein>
<organism evidence="1 2">
    <name type="scientific">Microbacterium lacticum</name>
    <dbReference type="NCBI Taxonomy" id="33885"/>
    <lineage>
        <taxon>Bacteria</taxon>
        <taxon>Bacillati</taxon>
        <taxon>Actinomycetota</taxon>
        <taxon>Actinomycetes</taxon>
        <taxon>Micrococcales</taxon>
        <taxon>Microbacteriaceae</taxon>
        <taxon>Microbacterium</taxon>
    </lineage>
</organism>
<reference evidence="1 2" key="1">
    <citation type="submission" date="2019-06" db="EMBL/GenBank/DDBJ databases">
        <title>Sequencing the genomes of 1000 actinobacteria strains.</title>
        <authorList>
            <person name="Klenk H.-P."/>
        </authorList>
    </citation>
    <scope>NUCLEOTIDE SEQUENCE [LARGE SCALE GENOMIC DNA]</scope>
    <source>
        <strain evidence="1 2">DSM 20427</strain>
    </source>
</reference>
<gene>
    <name evidence="1" type="ORF">FHX68_2164</name>
</gene>
<dbReference type="EMBL" id="VFPS01000003">
    <property type="protein sequence ID" value="TQM98134.1"/>
    <property type="molecule type" value="Genomic_DNA"/>
</dbReference>
<evidence type="ECO:0000313" key="2">
    <source>
        <dbReference type="Proteomes" id="UP000319804"/>
    </source>
</evidence>
<proteinExistence type="predicted"/>
<dbReference type="Proteomes" id="UP000319804">
    <property type="component" value="Unassembled WGS sequence"/>
</dbReference>
<name>A0A543KST3_9MICO</name>
<sequence length="173" mass="17431">MAGGASTVIVGALTVGVFGFIGSLDEDPRGARAAPAPTAQRLAASDAQAADAPTFDVAAAADEAMTTLAGYSDAARATEDALYEASEVLRATATAAEADAALAATAQAADAVRADAEAYRASLVEASAATNTQPTGGDVAAQMSYLHQYVFDYNSAQWGDYNPYGGDCTNYAS</sequence>
<comment type="caution">
    <text evidence="1">The sequence shown here is derived from an EMBL/GenBank/DDBJ whole genome shotgun (WGS) entry which is preliminary data.</text>
</comment>
<dbReference type="AlphaFoldDB" id="A0A543KST3"/>
<keyword evidence="2" id="KW-1185">Reference proteome</keyword>